<evidence type="ECO:0000313" key="1">
    <source>
        <dbReference type="EMBL" id="MBR0598601.1"/>
    </source>
</evidence>
<reference evidence="1" key="1">
    <citation type="submission" date="2021-04" db="EMBL/GenBank/DDBJ databases">
        <title>Sinoanaerobacter chloroacetimidivorans sp. nov., an obligate anaerobic bacterium isolated from anaerobic sludge.</title>
        <authorList>
            <person name="Bao Y."/>
        </authorList>
    </citation>
    <scope>NUCLEOTIDE SEQUENCE</scope>
    <source>
        <strain evidence="1">BAD-6</strain>
    </source>
</reference>
<keyword evidence="2" id="KW-1185">Reference proteome</keyword>
<organism evidence="1 2">
    <name type="scientific">Sinanaerobacter chloroacetimidivorans</name>
    <dbReference type="NCBI Taxonomy" id="2818044"/>
    <lineage>
        <taxon>Bacteria</taxon>
        <taxon>Bacillati</taxon>
        <taxon>Bacillota</taxon>
        <taxon>Clostridia</taxon>
        <taxon>Peptostreptococcales</taxon>
        <taxon>Anaerovoracaceae</taxon>
        <taxon>Sinanaerobacter</taxon>
    </lineage>
</organism>
<comment type="caution">
    <text evidence="1">The sequence shown here is derived from an EMBL/GenBank/DDBJ whole genome shotgun (WGS) entry which is preliminary data.</text>
</comment>
<reference evidence="1" key="2">
    <citation type="submission" date="2021-04" db="EMBL/GenBank/DDBJ databases">
        <authorList>
            <person name="Liu J."/>
        </authorList>
    </citation>
    <scope>NUCLEOTIDE SEQUENCE</scope>
    <source>
        <strain evidence="1">BAD-6</strain>
    </source>
</reference>
<evidence type="ECO:0000313" key="2">
    <source>
        <dbReference type="Proteomes" id="UP000675664"/>
    </source>
</evidence>
<sequence>MSIKEDIDALLTPTNQVDWYYYSRQTIKQFPFTSPEGFIDDLFRTAQKQMLIINQGPEYNGTHKYFRASHSVSAYFIGILLARNIQRIGDFEINYPHLNLSFYYLWNLVCLFHDQGYGIESNKQLAEELLALDMPEWYMYKANKSPEEKQSYYRMRAMRHLLDINSSIWFGPYAGHFGRNVNMGTDADNFPSNQELARTLRKFYIPNTIQIKAANGQEIKVPSFPSKTISRYFDLRLTLDGKCDHGIVGGFLFFDCITKNYIKAFQSEFQENRNSQFSNFVHNGLLFCGEQIPIFAYIADCIISHNLWEPGENLTRVNTYKEYGLDLLIGKAYPKVNLNNPLLFVLAIADTIDPIKVFCRGSVFSNIQMILESINLHVSNNTIDIQINNCSLDFNRYCNEIKNLQDWVEVSVDIKPQSRAIHIHW</sequence>
<protein>
    <submittedName>
        <fullName evidence="1">Uncharacterized protein</fullName>
    </submittedName>
</protein>
<name>A0A8J8B2B9_9FIRM</name>
<dbReference type="EMBL" id="JAGSND010000007">
    <property type="protein sequence ID" value="MBR0598601.1"/>
    <property type="molecule type" value="Genomic_DNA"/>
</dbReference>
<proteinExistence type="predicted"/>
<dbReference type="RefSeq" id="WP_227018723.1">
    <property type="nucleotide sequence ID" value="NZ_JAGSND010000007.1"/>
</dbReference>
<accession>A0A8J8B2B9</accession>
<dbReference type="Proteomes" id="UP000675664">
    <property type="component" value="Unassembled WGS sequence"/>
</dbReference>
<gene>
    <name evidence="1" type="ORF">KCX82_11990</name>
</gene>
<dbReference type="AlphaFoldDB" id="A0A8J8B2B9"/>